<evidence type="ECO:0000256" key="1">
    <source>
        <dbReference type="SAM" id="MobiDB-lite"/>
    </source>
</evidence>
<dbReference type="GeneID" id="37014901"/>
<dbReference type="AlphaFoldDB" id="A0A316U055"/>
<keyword evidence="4" id="KW-1185">Reference proteome</keyword>
<dbReference type="STRING" id="1684307.A0A316U055"/>
<feature type="compositionally biased region" description="Low complexity" evidence="1">
    <location>
        <begin position="1"/>
        <end position="10"/>
    </location>
</feature>
<dbReference type="Gene3D" id="3.40.50.1820">
    <property type="entry name" value="alpha/beta hydrolase"/>
    <property type="match status" value="1"/>
</dbReference>
<dbReference type="RefSeq" id="XP_025345956.1">
    <property type="nucleotide sequence ID" value="XM_025493167.1"/>
</dbReference>
<dbReference type="Proteomes" id="UP000245942">
    <property type="component" value="Unassembled WGS sequence"/>
</dbReference>
<organism evidence="3 4">
    <name type="scientific">Pseudomicrostroma glucosiphilum</name>
    <dbReference type="NCBI Taxonomy" id="1684307"/>
    <lineage>
        <taxon>Eukaryota</taxon>
        <taxon>Fungi</taxon>
        <taxon>Dikarya</taxon>
        <taxon>Basidiomycota</taxon>
        <taxon>Ustilaginomycotina</taxon>
        <taxon>Exobasidiomycetes</taxon>
        <taxon>Microstromatales</taxon>
        <taxon>Microstromatales incertae sedis</taxon>
        <taxon>Pseudomicrostroma</taxon>
    </lineage>
</organism>
<sequence length="789" mass="86655">MADPSSSSSSRRNGQNATSSALSSHPSSPSPTPSGAKSRARKRTGTAPDTIEIPSNGTSTPVSDDDFAQYPMRIVLERDTQAKKSKARRPGLLGGNKQRPSYTVRAPNTPFDELDLSEVDFLKMPDEETQKGITRYRRSFFIVGILLGAAVAWLASQNASMEGHIRALRTIMDDQLMNVGVDLSSIDFSLRMPKEFADLRDNLFSGSKEWLSTQNFKVGRQLAAQGYQAEYPVVLMPGIISTGLESWTTGEDVSGYFRKRLWGTTTMMRTIALEKDMWVKHLSLDPLTGLDPPGIKVRAAEGLDAASFFLGNYWIWSRIIENLAAIGYDSNNLYMASYDWRLSYSNLEVRDQYFTRLKLRIEQNLALSGKKTVLVAHSMGSSVALYFMKWVEASGPGFGNGGDQWVEQHLESFTSIAGTFLGVPKAMAALLSGEMRDTVEVPPAAAFLLEKFFSRKERARLFRTWAGSASMIIKGGDAVWGNTTWAPDDDGDATETHGSLYTFRLPQGDSSVFLGAGDASDSRGVDNSSLHDLTSHTQVQGNLSADAALTWLLQHTPSTFQRMVQTNYSNGMSFDEDEIQRNNQEPRTWSNPLEAALPNAPSMKVISLYGVGKPTERAYFYEKGPFEQEDTIVEGYAARCTDSTCTNETEAAPLGFPTARSHWIDTTVHYDGPNASPKIRAGCKMGDGDGTVSLLSLGAMSVEGWKRKRYNPAGCKIVTHELLHEPEGMDLRGGPKTADHVDILGAAKVNELVLRIAAGRADEVEENVISNIRDYAARIDWDGTTHASS</sequence>
<feature type="region of interest" description="Disordered" evidence="1">
    <location>
        <begin position="77"/>
        <end position="109"/>
    </location>
</feature>
<accession>A0A316U055</accession>
<keyword evidence="2" id="KW-1133">Transmembrane helix</keyword>
<gene>
    <name evidence="3" type="ORF">BCV69DRAFT_284778</name>
</gene>
<proteinExistence type="predicted"/>
<name>A0A316U055_9BASI</name>
<feature type="compositionally biased region" description="Polar residues" evidence="1">
    <location>
        <begin position="53"/>
        <end position="62"/>
    </location>
</feature>
<dbReference type="EMBL" id="KZ819334">
    <property type="protein sequence ID" value="PWN18796.1"/>
    <property type="molecule type" value="Genomic_DNA"/>
</dbReference>
<reference evidence="3 4" key="1">
    <citation type="journal article" date="2018" name="Mol. Biol. Evol.">
        <title>Broad Genomic Sampling Reveals a Smut Pathogenic Ancestry of the Fungal Clade Ustilaginomycotina.</title>
        <authorList>
            <person name="Kijpornyongpan T."/>
            <person name="Mondo S.J."/>
            <person name="Barry K."/>
            <person name="Sandor L."/>
            <person name="Lee J."/>
            <person name="Lipzen A."/>
            <person name="Pangilinan J."/>
            <person name="LaButti K."/>
            <person name="Hainaut M."/>
            <person name="Henrissat B."/>
            <person name="Grigoriev I.V."/>
            <person name="Spatafora J.W."/>
            <person name="Aime M.C."/>
        </authorList>
    </citation>
    <scope>NUCLEOTIDE SEQUENCE [LARGE SCALE GENOMIC DNA]</scope>
    <source>
        <strain evidence="3 4">MCA 4718</strain>
    </source>
</reference>
<dbReference type="InterPro" id="IPR029058">
    <property type="entry name" value="AB_hydrolase_fold"/>
</dbReference>
<dbReference type="GO" id="GO:0006629">
    <property type="term" value="P:lipid metabolic process"/>
    <property type="evidence" value="ECO:0007669"/>
    <property type="project" value="InterPro"/>
</dbReference>
<evidence type="ECO:0000313" key="3">
    <source>
        <dbReference type="EMBL" id="PWN18796.1"/>
    </source>
</evidence>
<evidence type="ECO:0000256" key="2">
    <source>
        <dbReference type="SAM" id="Phobius"/>
    </source>
</evidence>
<feature type="region of interest" description="Disordered" evidence="1">
    <location>
        <begin position="1"/>
        <end position="65"/>
    </location>
</feature>
<dbReference type="OrthoDB" id="190846at2759"/>
<feature type="transmembrane region" description="Helical" evidence="2">
    <location>
        <begin position="139"/>
        <end position="156"/>
    </location>
</feature>
<keyword evidence="2" id="KW-0472">Membrane</keyword>
<protein>
    <submittedName>
        <fullName evidence="3">LACT-domain-containing protein</fullName>
    </submittedName>
</protein>
<dbReference type="SUPFAM" id="SSF53474">
    <property type="entry name" value="alpha/beta-Hydrolases"/>
    <property type="match status" value="1"/>
</dbReference>
<dbReference type="GO" id="GO:0008374">
    <property type="term" value="F:O-acyltransferase activity"/>
    <property type="evidence" value="ECO:0007669"/>
    <property type="project" value="InterPro"/>
</dbReference>
<keyword evidence="2" id="KW-0812">Transmembrane</keyword>
<dbReference type="PANTHER" id="PTHR11440">
    <property type="entry name" value="LECITHIN-CHOLESTEROL ACYLTRANSFERASE-RELATED"/>
    <property type="match status" value="1"/>
</dbReference>
<dbReference type="InterPro" id="IPR003386">
    <property type="entry name" value="LACT/PDAT_acylTrfase"/>
</dbReference>
<dbReference type="Pfam" id="PF02450">
    <property type="entry name" value="LCAT"/>
    <property type="match status" value="1"/>
</dbReference>
<evidence type="ECO:0000313" key="4">
    <source>
        <dbReference type="Proteomes" id="UP000245942"/>
    </source>
</evidence>